<dbReference type="InterPro" id="IPR020930">
    <property type="entry name" value="Ribosomal_uL5_bac-type"/>
</dbReference>
<dbReference type="InterPro" id="IPR020057">
    <property type="entry name" value="Ribosomal_bL25_b-dom"/>
</dbReference>
<reference evidence="9" key="2">
    <citation type="submission" date="2020-09" db="EMBL/GenBank/DDBJ databases">
        <authorList>
            <person name="Sun Q."/>
            <person name="Zhou Y."/>
        </authorList>
    </citation>
    <scope>NUCLEOTIDE SEQUENCE</scope>
    <source>
        <strain evidence="9">CGMCC 1.12181</strain>
    </source>
</reference>
<dbReference type="SUPFAM" id="SSF50715">
    <property type="entry name" value="Ribosomal protein L25-like"/>
    <property type="match status" value="1"/>
</dbReference>
<feature type="region of interest" description="Disordered" evidence="6">
    <location>
        <begin position="192"/>
        <end position="231"/>
    </location>
</feature>
<evidence type="ECO:0000259" key="7">
    <source>
        <dbReference type="Pfam" id="PF01386"/>
    </source>
</evidence>
<dbReference type="InterPro" id="IPR037121">
    <property type="entry name" value="Ribosomal_bL25_C"/>
</dbReference>
<accession>A0A917CQF3</accession>
<evidence type="ECO:0000256" key="4">
    <source>
        <dbReference type="ARBA" id="ARBA00023274"/>
    </source>
</evidence>
<dbReference type="InterPro" id="IPR001021">
    <property type="entry name" value="Ribosomal_bL25_long"/>
</dbReference>
<dbReference type="NCBIfam" id="NF004612">
    <property type="entry name" value="PRK05943.1"/>
    <property type="match status" value="1"/>
</dbReference>
<evidence type="ECO:0000259" key="8">
    <source>
        <dbReference type="Pfam" id="PF14693"/>
    </source>
</evidence>
<dbReference type="GO" id="GO:0003735">
    <property type="term" value="F:structural constituent of ribosome"/>
    <property type="evidence" value="ECO:0007669"/>
    <property type="project" value="InterPro"/>
</dbReference>
<dbReference type="Proteomes" id="UP000605253">
    <property type="component" value="Unassembled WGS sequence"/>
</dbReference>
<gene>
    <name evidence="5 9" type="primary">rplY</name>
    <name evidence="5" type="synonym">ctc</name>
    <name evidence="9" type="ORF">GCM10011365_15620</name>
</gene>
<dbReference type="RefSeq" id="WP_188365154.1">
    <property type="nucleotide sequence ID" value="NZ_BAABJF010000002.1"/>
</dbReference>
<comment type="subunit">
    <text evidence="5">Part of the 50S ribosomal subunit; part of the 5S rRNA/L5/L18/L25 subcomplex. Contacts the 5S rRNA. Binds to the 5S rRNA independently of L5 and L18.</text>
</comment>
<keyword evidence="3 5" id="KW-0689">Ribosomal protein</keyword>
<dbReference type="InterPro" id="IPR020056">
    <property type="entry name" value="Rbsml_bL25/Gln-tRNA_synth_N"/>
</dbReference>
<dbReference type="GO" id="GO:0022625">
    <property type="term" value="C:cytosolic large ribosomal subunit"/>
    <property type="evidence" value="ECO:0007669"/>
    <property type="project" value="TreeGrafter"/>
</dbReference>
<dbReference type="HAMAP" id="MF_01336">
    <property type="entry name" value="Ribosomal_bL25"/>
    <property type="match status" value="1"/>
</dbReference>
<evidence type="ECO:0000313" key="10">
    <source>
        <dbReference type="Proteomes" id="UP000605253"/>
    </source>
</evidence>
<keyword evidence="2 5" id="KW-0694">RNA-binding</keyword>
<keyword evidence="1 5" id="KW-0699">rRNA-binding</keyword>
<protein>
    <recommendedName>
        <fullName evidence="5">Large ribosomal subunit protein bL25</fullName>
    </recommendedName>
    <alternativeName>
        <fullName evidence="5">General stress protein CTC</fullName>
    </alternativeName>
</protein>
<dbReference type="Gene3D" id="2.40.240.10">
    <property type="entry name" value="Ribosomal Protein L25, Chain P"/>
    <property type="match status" value="1"/>
</dbReference>
<dbReference type="NCBIfam" id="NF004130">
    <property type="entry name" value="PRK05618.1-5"/>
    <property type="match status" value="1"/>
</dbReference>
<dbReference type="Pfam" id="PF01386">
    <property type="entry name" value="Ribosomal_L25p"/>
    <property type="match status" value="1"/>
</dbReference>
<dbReference type="Gene3D" id="2.170.120.20">
    <property type="entry name" value="Ribosomal protein L25, beta domain"/>
    <property type="match status" value="1"/>
</dbReference>
<dbReference type="InterPro" id="IPR011035">
    <property type="entry name" value="Ribosomal_bL25/Gln-tRNA_synth"/>
</dbReference>
<sequence length="231" mass="25891">MAIYKVDAKLRDDVGKGASRRLRREGRVPVVLYGAGRDPRNLTLNHNKVLRLIEDEGFFSSIIEFSADGGAKQKVVLKDMQRHPAKPVVMHMDFMRVDDNQELVMNIPIHFLNADKCPAGKVAGIVIDYQMHEIEITCLPKDLPESFDIDLAEFEVGDSVMLSDIKMPEGVKAMAFVRTEDEDYDEVIVNTATVMDTSDDEDVEEPDVDVPTVDEDESGEDADSDEEKDSE</sequence>
<keyword evidence="10" id="KW-1185">Reference proteome</keyword>
<comment type="caution">
    <text evidence="9">The sequence shown here is derived from an EMBL/GenBank/DDBJ whole genome shotgun (WGS) entry which is preliminary data.</text>
</comment>
<evidence type="ECO:0000256" key="6">
    <source>
        <dbReference type="SAM" id="MobiDB-lite"/>
    </source>
</evidence>
<comment type="similarity">
    <text evidence="5">Belongs to the bacterial ribosomal protein bL25 family. CTC subfamily.</text>
</comment>
<dbReference type="EMBL" id="BMEO01000005">
    <property type="protein sequence ID" value="GGF95167.1"/>
    <property type="molecule type" value="Genomic_DNA"/>
</dbReference>
<evidence type="ECO:0000256" key="3">
    <source>
        <dbReference type="ARBA" id="ARBA00022980"/>
    </source>
</evidence>
<evidence type="ECO:0000256" key="5">
    <source>
        <dbReference type="HAMAP-Rule" id="MF_01334"/>
    </source>
</evidence>
<comment type="function">
    <text evidence="5">This is one of the proteins that binds to the 5S RNA in the ribosome where it forms part of the central protuberance.</text>
</comment>
<dbReference type="NCBIfam" id="NF004128">
    <property type="entry name" value="PRK05618.1-2"/>
    <property type="match status" value="1"/>
</dbReference>
<proteinExistence type="inferred from homology"/>
<feature type="compositionally biased region" description="Acidic residues" evidence="6">
    <location>
        <begin position="197"/>
        <end position="231"/>
    </location>
</feature>
<organism evidence="9 10">
    <name type="scientific">Marinicella pacifica</name>
    <dbReference type="NCBI Taxonomy" id="1171543"/>
    <lineage>
        <taxon>Bacteria</taxon>
        <taxon>Pseudomonadati</taxon>
        <taxon>Pseudomonadota</taxon>
        <taxon>Gammaproteobacteria</taxon>
        <taxon>Lysobacterales</taxon>
        <taxon>Marinicellaceae</taxon>
        <taxon>Marinicella</taxon>
    </lineage>
</organism>
<dbReference type="PANTHER" id="PTHR33284:SF1">
    <property type="entry name" value="RIBOSOMAL PROTEIN L25_GLN-TRNA SYNTHETASE, ANTI-CODON-BINDING DOMAIN-CONTAINING PROTEIN"/>
    <property type="match status" value="1"/>
</dbReference>
<name>A0A917CQF3_9GAMM</name>
<dbReference type="CDD" id="cd00495">
    <property type="entry name" value="Ribosomal_L25_TL5_CTC"/>
    <property type="match status" value="1"/>
</dbReference>
<evidence type="ECO:0000256" key="1">
    <source>
        <dbReference type="ARBA" id="ARBA00022730"/>
    </source>
</evidence>
<evidence type="ECO:0000313" key="9">
    <source>
        <dbReference type="EMBL" id="GGF95167.1"/>
    </source>
</evidence>
<dbReference type="AlphaFoldDB" id="A0A917CQF3"/>
<dbReference type="InterPro" id="IPR020055">
    <property type="entry name" value="Ribosomal_bL25_short"/>
</dbReference>
<dbReference type="Pfam" id="PF14693">
    <property type="entry name" value="Ribosomal_TL5_C"/>
    <property type="match status" value="1"/>
</dbReference>
<reference evidence="9" key="1">
    <citation type="journal article" date="2014" name="Int. J. Syst. Evol. Microbiol.">
        <title>Complete genome sequence of Corynebacterium casei LMG S-19264T (=DSM 44701T), isolated from a smear-ripened cheese.</title>
        <authorList>
            <consortium name="US DOE Joint Genome Institute (JGI-PGF)"/>
            <person name="Walter F."/>
            <person name="Albersmeier A."/>
            <person name="Kalinowski J."/>
            <person name="Ruckert C."/>
        </authorList>
    </citation>
    <scope>NUCLEOTIDE SEQUENCE</scope>
    <source>
        <strain evidence="9">CGMCC 1.12181</strain>
    </source>
</reference>
<dbReference type="PANTHER" id="PTHR33284">
    <property type="entry name" value="RIBOSOMAL PROTEIN L25/GLN-TRNA SYNTHETASE, ANTI-CODON-BINDING DOMAIN-CONTAINING PROTEIN"/>
    <property type="match status" value="1"/>
</dbReference>
<dbReference type="HAMAP" id="MF_01334">
    <property type="entry name" value="Ribosomal_bL25_CTC"/>
    <property type="match status" value="1"/>
</dbReference>
<evidence type="ECO:0000256" key="2">
    <source>
        <dbReference type="ARBA" id="ARBA00022884"/>
    </source>
</evidence>
<feature type="domain" description="Large ribosomal subunit protein bL25 L25" evidence="7">
    <location>
        <begin position="7"/>
        <end position="94"/>
    </location>
</feature>
<keyword evidence="4 5" id="KW-0687">Ribonucleoprotein</keyword>
<dbReference type="InterPro" id="IPR029751">
    <property type="entry name" value="Ribosomal_L25_dom"/>
</dbReference>
<dbReference type="GO" id="GO:0006412">
    <property type="term" value="P:translation"/>
    <property type="evidence" value="ECO:0007669"/>
    <property type="project" value="UniProtKB-UniRule"/>
</dbReference>
<dbReference type="NCBIfam" id="TIGR00731">
    <property type="entry name" value="bL25_bact_ctc"/>
    <property type="match status" value="1"/>
</dbReference>
<feature type="domain" description="Large ribosomal subunit protein bL25 beta" evidence="8">
    <location>
        <begin position="103"/>
        <end position="190"/>
    </location>
</feature>
<dbReference type="GO" id="GO:0008097">
    <property type="term" value="F:5S rRNA binding"/>
    <property type="evidence" value="ECO:0007669"/>
    <property type="project" value="InterPro"/>
</dbReference>